<name>A0A1G9Y0K6_9FLAO</name>
<keyword evidence="2" id="KW-1185">Reference proteome</keyword>
<accession>A0A1G9Y0K6</accession>
<dbReference type="AlphaFoldDB" id="A0A1G9Y0K6"/>
<dbReference type="PROSITE" id="PS51257">
    <property type="entry name" value="PROKAR_LIPOPROTEIN"/>
    <property type="match status" value="1"/>
</dbReference>
<dbReference type="OrthoDB" id="769134at2"/>
<evidence type="ECO:0008006" key="3">
    <source>
        <dbReference type="Google" id="ProtNLM"/>
    </source>
</evidence>
<dbReference type="STRING" id="192904.SAMN04488514_12012"/>
<dbReference type="Proteomes" id="UP000199440">
    <property type="component" value="Unassembled WGS sequence"/>
</dbReference>
<gene>
    <name evidence="1" type="ORF">SAMN04488514_12012</name>
</gene>
<proteinExistence type="predicted"/>
<dbReference type="RefSeq" id="WP_089895429.1">
    <property type="nucleotide sequence ID" value="NZ_FNGV01000020.1"/>
</dbReference>
<evidence type="ECO:0000313" key="2">
    <source>
        <dbReference type="Proteomes" id="UP000199440"/>
    </source>
</evidence>
<reference evidence="1 2" key="1">
    <citation type="submission" date="2016-10" db="EMBL/GenBank/DDBJ databases">
        <authorList>
            <person name="de Groot N.N."/>
        </authorList>
    </citation>
    <scope>NUCLEOTIDE SEQUENCE [LARGE SCALE GENOMIC DNA]</scope>
    <source>
        <strain evidence="1 2">DSM 19886</strain>
    </source>
</reference>
<organism evidence="1 2">
    <name type="scientific">Kriegella aquimaris</name>
    <dbReference type="NCBI Taxonomy" id="192904"/>
    <lineage>
        <taxon>Bacteria</taxon>
        <taxon>Pseudomonadati</taxon>
        <taxon>Bacteroidota</taxon>
        <taxon>Flavobacteriia</taxon>
        <taxon>Flavobacteriales</taxon>
        <taxon>Flavobacteriaceae</taxon>
        <taxon>Kriegella</taxon>
    </lineage>
</organism>
<sequence length="165" mass="19127">MEAKIFFVVLTCIVLLYSCEKIIDVDYQEEDLTGEWRHTDIIPSGPYEIGYKYFDVVSTISFETDAKYALEIDYYGFKDENPNEIIGSSKTLGNYQVRADSVFIKSLQNTSWEKEFNPEPYTVLYEDAKSSGSRFEINDNILTLYYISYPADAPVQTQMSYERVD</sequence>
<dbReference type="EMBL" id="FNGV01000020">
    <property type="protein sequence ID" value="SDN02602.1"/>
    <property type="molecule type" value="Genomic_DNA"/>
</dbReference>
<evidence type="ECO:0000313" key="1">
    <source>
        <dbReference type="EMBL" id="SDN02602.1"/>
    </source>
</evidence>
<protein>
    <recommendedName>
        <fullName evidence="3">Lipocalin-like domain-containing protein</fullName>
    </recommendedName>
</protein>